<protein>
    <submittedName>
        <fullName evidence="1">Uncharacterized protein</fullName>
    </submittedName>
</protein>
<dbReference type="EMBL" id="MCOG01000295">
    <property type="protein sequence ID" value="ORY20246.1"/>
    <property type="molecule type" value="Genomic_DNA"/>
</dbReference>
<dbReference type="AlphaFoldDB" id="A0A1Y2ACK9"/>
<keyword evidence="2" id="KW-1185">Reference proteome</keyword>
<gene>
    <name evidence="1" type="ORF">LY90DRAFT_516924</name>
</gene>
<dbReference type="OrthoDB" id="2143434at2759"/>
<organism evidence="1 2">
    <name type="scientific">Neocallimastix californiae</name>
    <dbReference type="NCBI Taxonomy" id="1754190"/>
    <lineage>
        <taxon>Eukaryota</taxon>
        <taxon>Fungi</taxon>
        <taxon>Fungi incertae sedis</taxon>
        <taxon>Chytridiomycota</taxon>
        <taxon>Chytridiomycota incertae sedis</taxon>
        <taxon>Neocallimastigomycetes</taxon>
        <taxon>Neocallimastigales</taxon>
        <taxon>Neocallimastigaceae</taxon>
        <taxon>Neocallimastix</taxon>
    </lineage>
</organism>
<reference evidence="1 2" key="1">
    <citation type="submission" date="2016-08" db="EMBL/GenBank/DDBJ databases">
        <title>A Parts List for Fungal Cellulosomes Revealed by Comparative Genomics.</title>
        <authorList>
            <consortium name="DOE Joint Genome Institute"/>
            <person name="Haitjema C.H."/>
            <person name="Gilmore S.P."/>
            <person name="Henske J.K."/>
            <person name="Solomon K.V."/>
            <person name="De Groot R."/>
            <person name="Kuo A."/>
            <person name="Mondo S.J."/>
            <person name="Salamov A.A."/>
            <person name="Labutti K."/>
            <person name="Zhao Z."/>
            <person name="Chiniquy J."/>
            <person name="Barry K."/>
            <person name="Brewer H.M."/>
            <person name="Purvine S.O."/>
            <person name="Wright A.T."/>
            <person name="Boxma B."/>
            <person name="Van Alen T."/>
            <person name="Hackstein J.H."/>
            <person name="Baker S.E."/>
            <person name="Grigoriev I.V."/>
            <person name="O'Malley M.A."/>
        </authorList>
    </citation>
    <scope>NUCLEOTIDE SEQUENCE [LARGE SCALE GENOMIC DNA]</scope>
    <source>
        <strain evidence="1 2">G1</strain>
    </source>
</reference>
<evidence type="ECO:0000313" key="1">
    <source>
        <dbReference type="EMBL" id="ORY20246.1"/>
    </source>
</evidence>
<sequence>MDIEKLYPKSEVLNDYDHGIHENLERLCLETGFKKRPFLFSFCLHDRNNTNCVLHSNRIKNYWNRSGRYDEVKIIFNYDIDDVKENILELINGNEIEIKLANYGVVNIQNELENNEVEDIQGESENYEYLKEELYSKMVIFGYLTYCDRKIRKISIPNKELEEKSIYALTKRSDTQIFYDMIKNSNEILLNLIIMKSFDVPFDSIGISSIKTCCMTFLKIIFFMLLPPINLELTVTKTVKPEKSIMSC</sequence>
<comment type="caution">
    <text evidence="1">The sequence shown here is derived from an EMBL/GenBank/DDBJ whole genome shotgun (WGS) entry which is preliminary data.</text>
</comment>
<proteinExistence type="predicted"/>
<accession>A0A1Y2ACK9</accession>
<dbReference type="STRING" id="1754190.A0A1Y2ACK9"/>
<evidence type="ECO:0000313" key="2">
    <source>
        <dbReference type="Proteomes" id="UP000193920"/>
    </source>
</evidence>
<dbReference type="Proteomes" id="UP000193920">
    <property type="component" value="Unassembled WGS sequence"/>
</dbReference>
<name>A0A1Y2ACK9_9FUNG</name>